<dbReference type="GO" id="GO:0006355">
    <property type="term" value="P:regulation of DNA-templated transcription"/>
    <property type="evidence" value="ECO:0007669"/>
    <property type="project" value="InterPro"/>
</dbReference>
<dbReference type="GO" id="GO:0005829">
    <property type="term" value="C:cytosol"/>
    <property type="evidence" value="ECO:0007669"/>
    <property type="project" value="TreeGrafter"/>
</dbReference>
<feature type="modified residue" description="4-aspartylphosphate" evidence="4">
    <location>
        <position position="54"/>
    </location>
</feature>
<dbReference type="eggNOG" id="COG0745">
    <property type="taxonomic scope" value="Bacteria"/>
</dbReference>
<name>A8RDD0_9FIRM</name>
<dbReference type="HOGENOM" id="CLU_000445_30_3_9"/>
<evidence type="ECO:0000259" key="7">
    <source>
        <dbReference type="PROSITE" id="PS51755"/>
    </source>
</evidence>
<dbReference type="PANTHER" id="PTHR48111:SF2">
    <property type="entry name" value="RESPONSE REGULATOR SAER"/>
    <property type="match status" value="1"/>
</dbReference>
<dbReference type="InterPro" id="IPR001867">
    <property type="entry name" value="OmpR/PhoB-type_DNA-bd"/>
</dbReference>
<evidence type="ECO:0000259" key="6">
    <source>
        <dbReference type="PROSITE" id="PS50110"/>
    </source>
</evidence>
<feature type="domain" description="OmpR/PhoB-type" evidence="7">
    <location>
        <begin position="123"/>
        <end position="221"/>
    </location>
</feature>
<evidence type="ECO:0000256" key="5">
    <source>
        <dbReference type="PROSITE-ProRule" id="PRU01091"/>
    </source>
</evidence>
<keyword evidence="4" id="KW-0597">Phosphoprotein</keyword>
<feature type="domain" description="Response regulatory" evidence="6">
    <location>
        <begin position="5"/>
        <end position="115"/>
    </location>
</feature>
<dbReference type="Pfam" id="PF00072">
    <property type="entry name" value="Response_reg"/>
    <property type="match status" value="1"/>
</dbReference>
<dbReference type="GO" id="GO:0000156">
    <property type="term" value="F:phosphorelay response regulator activity"/>
    <property type="evidence" value="ECO:0007669"/>
    <property type="project" value="TreeGrafter"/>
</dbReference>
<dbReference type="InterPro" id="IPR036388">
    <property type="entry name" value="WH-like_DNA-bd_sf"/>
</dbReference>
<evidence type="ECO:0000313" key="9">
    <source>
        <dbReference type="Proteomes" id="UP000004090"/>
    </source>
</evidence>
<keyword evidence="3" id="KW-0804">Transcription</keyword>
<evidence type="ECO:0000256" key="2">
    <source>
        <dbReference type="ARBA" id="ARBA00023125"/>
    </source>
</evidence>
<dbReference type="PROSITE" id="PS51755">
    <property type="entry name" value="OMPR_PHOB"/>
    <property type="match status" value="1"/>
</dbReference>
<organism evidence="8 9">
    <name type="scientific">Amedibacillus dolichus DSM 3991</name>
    <dbReference type="NCBI Taxonomy" id="428127"/>
    <lineage>
        <taxon>Bacteria</taxon>
        <taxon>Bacillati</taxon>
        <taxon>Bacillota</taxon>
        <taxon>Erysipelotrichia</taxon>
        <taxon>Erysipelotrichales</taxon>
        <taxon>Erysipelotrichaceae</taxon>
        <taxon>Amedibacillus</taxon>
    </lineage>
</organism>
<dbReference type="Proteomes" id="UP000004090">
    <property type="component" value="Unassembled WGS sequence"/>
</dbReference>
<dbReference type="InterPro" id="IPR039420">
    <property type="entry name" value="WalR-like"/>
</dbReference>
<dbReference type="Gene3D" id="3.40.50.2300">
    <property type="match status" value="1"/>
</dbReference>
<dbReference type="SMART" id="SM00448">
    <property type="entry name" value="REC"/>
    <property type="match status" value="1"/>
</dbReference>
<reference evidence="8 9" key="1">
    <citation type="submission" date="2007-09" db="EMBL/GenBank/DDBJ databases">
        <title>Draft genome sequence of Eubacterium dolichum (DSM 3991).</title>
        <authorList>
            <person name="Sudarsanam P."/>
            <person name="Ley R."/>
            <person name="Guruge J."/>
            <person name="Turnbaugh P.J."/>
            <person name="Mahowald M."/>
            <person name="Liep D."/>
            <person name="Gordon J."/>
        </authorList>
    </citation>
    <scope>NUCLEOTIDE SEQUENCE [LARGE SCALE GENOMIC DNA]</scope>
    <source>
        <strain evidence="8 9">DSM 3991</strain>
    </source>
</reference>
<keyword evidence="1" id="KW-0805">Transcription regulation</keyword>
<dbReference type="PANTHER" id="PTHR48111">
    <property type="entry name" value="REGULATOR OF RPOS"/>
    <property type="match status" value="1"/>
</dbReference>
<comment type="caution">
    <text evidence="8">The sequence shown here is derived from an EMBL/GenBank/DDBJ whole genome shotgun (WGS) entry which is preliminary data.</text>
</comment>
<dbReference type="CDD" id="cd00383">
    <property type="entry name" value="trans_reg_C"/>
    <property type="match status" value="1"/>
</dbReference>
<gene>
    <name evidence="8" type="ORF">EUBDOL_01901</name>
</gene>
<feature type="DNA-binding region" description="OmpR/PhoB-type" evidence="5">
    <location>
        <begin position="123"/>
        <end position="221"/>
    </location>
</feature>
<dbReference type="SMART" id="SM00862">
    <property type="entry name" value="Trans_reg_C"/>
    <property type="match status" value="1"/>
</dbReference>
<sequence length="222" mass="25063">MKMKHILIVDDDIHINEMLEEVLKHERHTVSHAYSGTEALLFLTDRNPDLILLDLMLPGLSGEELLPHIAGIPVIVMSAKVDVEDKVSLLLGGAVDYVTKPFDTKELLARITVALRTPTPSLSRILKFQDIVLDTYTHEVFVADKKVKLTRTEYAILKLLLQNPKQVVVKSILLDKISENTPDCTEGSLKMHISNLRKKLRDISGKDYIEAVWGIGFKMRTE</sequence>
<dbReference type="EMBL" id="ABAW02000024">
    <property type="protein sequence ID" value="EDP10643.1"/>
    <property type="molecule type" value="Genomic_DNA"/>
</dbReference>
<keyword evidence="2 5" id="KW-0238">DNA-binding</keyword>
<evidence type="ECO:0000256" key="3">
    <source>
        <dbReference type="ARBA" id="ARBA00023163"/>
    </source>
</evidence>
<dbReference type="AlphaFoldDB" id="A8RDD0"/>
<protein>
    <submittedName>
        <fullName evidence="8">Response regulator receiver domain protein</fullName>
    </submittedName>
</protein>
<proteinExistence type="predicted"/>
<evidence type="ECO:0000256" key="1">
    <source>
        <dbReference type="ARBA" id="ARBA00023015"/>
    </source>
</evidence>
<dbReference type="InterPro" id="IPR011006">
    <property type="entry name" value="CheY-like_superfamily"/>
</dbReference>
<dbReference type="GO" id="GO:0000976">
    <property type="term" value="F:transcription cis-regulatory region binding"/>
    <property type="evidence" value="ECO:0007669"/>
    <property type="project" value="TreeGrafter"/>
</dbReference>
<dbReference type="Pfam" id="PF00486">
    <property type="entry name" value="Trans_reg_C"/>
    <property type="match status" value="1"/>
</dbReference>
<dbReference type="STRING" id="428127.EUBDOL_01901"/>
<accession>A8RDD0</accession>
<reference evidence="8 9" key="2">
    <citation type="submission" date="2007-09" db="EMBL/GenBank/DDBJ databases">
        <authorList>
            <person name="Fulton L."/>
            <person name="Clifton S."/>
            <person name="Fulton B."/>
            <person name="Xu J."/>
            <person name="Minx P."/>
            <person name="Pepin K.H."/>
            <person name="Johnson M."/>
            <person name="Thiruvilangam P."/>
            <person name="Bhonagiri V."/>
            <person name="Nash W.E."/>
            <person name="Mardis E.R."/>
            <person name="Wilson R.K."/>
        </authorList>
    </citation>
    <scope>NUCLEOTIDE SEQUENCE [LARGE SCALE GENOMIC DNA]</scope>
    <source>
        <strain evidence="8 9">DSM 3991</strain>
    </source>
</reference>
<dbReference type="PROSITE" id="PS50110">
    <property type="entry name" value="RESPONSE_REGULATORY"/>
    <property type="match status" value="1"/>
</dbReference>
<evidence type="ECO:0000256" key="4">
    <source>
        <dbReference type="PROSITE-ProRule" id="PRU00169"/>
    </source>
</evidence>
<dbReference type="SUPFAM" id="SSF52172">
    <property type="entry name" value="CheY-like"/>
    <property type="match status" value="1"/>
</dbReference>
<dbReference type="GO" id="GO:0032993">
    <property type="term" value="C:protein-DNA complex"/>
    <property type="evidence" value="ECO:0007669"/>
    <property type="project" value="TreeGrafter"/>
</dbReference>
<dbReference type="InterPro" id="IPR001789">
    <property type="entry name" value="Sig_transdc_resp-reg_receiver"/>
</dbReference>
<dbReference type="Gene3D" id="1.10.10.10">
    <property type="entry name" value="Winged helix-like DNA-binding domain superfamily/Winged helix DNA-binding domain"/>
    <property type="match status" value="1"/>
</dbReference>
<evidence type="ECO:0000313" key="8">
    <source>
        <dbReference type="EMBL" id="EDP10643.1"/>
    </source>
</evidence>